<protein>
    <submittedName>
        <fullName evidence="5">DNA-binding transcriptional regulator YiaG</fullName>
    </submittedName>
</protein>
<dbReference type="CDD" id="cd00093">
    <property type="entry name" value="HTH_XRE"/>
    <property type="match status" value="1"/>
</dbReference>
<keyword evidence="1" id="KW-0805">Transcription regulation</keyword>
<accession>A0ABS4SX93</accession>
<dbReference type="SUPFAM" id="SSF47413">
    <property type="entry name" value="lambda repressor-like DNA-binding domains"/>
    <property type="match status" value="1"/>
</dbReference>
<evidence type="ECO:0000256" key="2">
    <source>
        <dbReference type="ARBA" id="ARBA00023125"/>
    </source>
</evidence>
<keyword evidence="3" id="KW-0804">Transcription</keyword>
<dbReference type="EMBL" id="JAGINP010000033">
    <property type="protein sequence ID" value="MBP2296587.1"/>
    <property type="molecule type" value="Genomic_DNA"/>
</dbReference>
<evidence type="ECO:0000256" key="1">
    <source>
        <dbReference type="ARBA" id="ARBA00023015"/>
    </source>
</evidence>
<dbReference type="PROSITE" id="PS50943">
    <property type="entry name" value="HTH_CROC1"/>
    <property type="match status" value="1"/>
</dbReference>
<feature type="domain" description="HTH cro/C1-type" evidence="4">
    <location>
        <begin position="128"/>
        <end position="181"/>
    </location>
</feature>
<evidence type="ECO:0000259" key="4">
    <source>
        <dbReference type="PROSITE" id="PS50943"/>
    </source>
</evidence>
<organism evidence="5 6">
    <name type="scientific">Azospirillum rugosum</name>
    <dbReference type="NCBI Taxonomy" id="416170"/>
    <lineage>
        <taxon>Bacteria</taxon>
        <taxon>Pseudomonadati</taxon>
        <taxon>Pseudomonadota</taxon>
        <taxon>Alphaproteobacteria</taxon>
        <taxon>Rhodospirillales</taxon>
        <taxon>Azospirillaceae</taxon>
        <taxon>Azospirillum</taxon>
    </lineage>
</organism>
<dbReference type="PANTHER" id="PTHR36511:SF4">
    <property type="entry name" value="ANTITOXIN MQSA"/>
    <property type="match status" value="1"/>
</dbReference>
<sequence>MMFALGRSGLNAVGRTLPEVANVRKVVVQGATRTTGKQRGQKPSPIRSTVSVVLRLGGAVDHPVTLIQTLARWGLVLRKAHEVVTRLVAGEKLPVLLADAPEPAEVVSTLERLGVAVGFPHPPVSINVKAIRAKLGVTQKEFAVQFRFDVDSVQNWEQGRYQPDSPTRILLKVIEQHPEAVEDVLG</sequence>
<dbReference type="InterPro" id="IPR001387">
    <property type="entry name" value="Cro/C1-type_HTH"/>
</dbReference>
<evidence type="ECO:0000313" key="5">
    <source>
        <dbReference type="EMBL" id="MBP2296587.1"/>
    </source>
</evidence>
<dbReference type="Gene3D" id="1.10.260.40">
    <property type="entry name" value="lambda repressor-like DNA-binding domains"/>
    <property type="match status" value="1"/>
</dbReference>
<dbReference type="Proteomes" id="UP000781958">
    <property type="component" value="Unassembled WGS sequence"/>
</dbReference>
<dbReference type="GO" id="GO:0003677">
    <property type="term" value="F:DNA binding"/>
    <property type="evidence" value="ECO:0007669"/>
    <property type="project" value="UniProtKB-KW"/>
</dbReference>
<dbReference type="InterPro" id="IPR010982">
    <property type="entry name" value="Lambda_DNA-bd_dom_sf"/>
</dbReference>
<evidence type="ECO:0000313" key="6">
    <source>
        <dbReference type="Proteomes" id="UP000781958"/>
    </source>
</evidence>
<dbReference type="RefSeq" id="WP_209771928.1">
    <property type="nucleotide sequence ID" value="NZ_JAGINP010000033.1"/>
</dbReference>
<name>A0ABS4SX93_9PROT</name>
<dbReference type="PANTHER" id="PTHR36511">
    <property type="entry name" value="MERR FAMILY BACTERIAL REGULATORY PROTEIN"/>
    <property type="match status" value="1"/>
</dbReference>
<keyword evidence="2 5" id="KW-0238">DNA-binding</keyword>
<proteinExistence type="predicted"/>
<reference evidence="5 6" key="1">
    <citation type="submission" date="2021-03" db="EMBL/GenBank/DDBJ databases">
        <title>Genomic Encyclopedia of Type Strains, Phase III (KMG-III): the genomes of soil and plant-associated and newly described type strains.</title>
        <authorList>
            <person name="Whitman W."/>
        </authorList>
    </citation>
    <scope>NUCLEOTIDE SEQUENCE [LARGE SCALE GENOMIC DNA]</scope>
    <source>
        <strain evidence="5 6">IMMIB AFH-6</strain>
    </source>
</reference>
<keyword evidence="6" id="KW-1185">Reference proteome</keyword>
<comment type="caution">
    <text evidence="5">The sequence shown here is derived from an EMBL/GenBank/DDBJ whole genome shotgun (WGS) entry which is preliminary data.</text>
</comment>
<evidence type="ECO:0000256" key="3">
    <source>
        <dbReference type="ARBA" id="ARBA00023163"/>
    </source>
</evidence>
<gene>
    <name evidence="5" type="ORF">J2851_006405</name>
</gene>
<dbReference type="InterPro" id="IPR052359">
    <property type="entry name" value="HTH-type_reg/antitoxin"/>
</dbReference>